<dbReference type="EMBL" id="RBID01000011">
    <property type="protein sequence ID" value="RKQ60953.1"/>
    <property type="molecule type" value="Genomic_DNA"/>
</dbReference>
<comment type="pathway">
    <text evidence="3">Cofactor biosynthesis; adenosylcobalamin biosynthesis.</text>
</comment>
<dbReference type="SUPFAM" id="SSF53383">
    <property type="entry name" value="PLP-dependent transferases"/>
    <property type="match status" value="1"/>
</dbReference>
<dbReference type="InterPro" id="IPR004839">
    <property type="entry name" value="Aminotransferase_I/II_large"/>
</dbReference>
<dbReference type="Proteomes" id="UP000279384">
    <property type="component" value="Unassembled WGS sequence"/>
</dbReference>
<comment type="caution">
    <text evidence="12">The sequence shown here is derived from an EMBL/GenBank/DDBJ whole genome shotgun (WGS) entry which is preliminary data.</text>
</comment>
<comment type="catalytic activity">
    <reaction evidence="10">
        <text>O-phospho-L-threonine + H(+) = (R)-1-aminopropan-2-yl phosphate + CO2</text>
        <dbReference type="Rhea" id="RHEA:11492"/>
        <dbReference type="ChEBI" id="CHEBI:15378"/>
        <dbReference type="ChEBI" id="CHEBI:16526"/>
        <dbReference type="ChEBI" id="CHEBI:58563"/>
        <dbReference type="ChEBI" id="CHEBI:58675"/>
        <dbReference type="EC" id="4.1.1.81"/>
    </reaction>
</comment>
<dbReference type="InterPro" id="IPR005860">
    <property type="entry name" value="CobD"/>
</dbReference>
<protein>
    <recommendedName>
        <fullName evidence="5">Putative 8-amino-7-oxononanoate synthase</fullName>
        <ecNumber evidence="4">4.1.1.81</ecNumber>
    </recommendedName>
    <alternativeName>
        <fullName evidence="9">L-threonine-O-3-phosphate decarboxylase</fullName>
    </alternativeName>
</protein>
<evidence type="ECO:0000256" key="9">
    <source>
        <dbReference type="ARBA" id="ARBA00029996"/>
    </source>
</evidence>
<dbReference type="InterPro" id="IPR015422">
    <property type="entry name" value="PyrdxlP-dep_Trfase_small"/>
</dbReference>
<evidence type="ECO:0000256" key="3">
    <source>
        <dbReference type="ARBA" id="ARBA00004953"/>
    </source>
</evidence>
<name>A0A495BLT5_VOGIN</name>
<dbReference type="RefSeq" id="WP_120809650.1">
    <property type="nucleotide sequence ID" value="NZ_RBID01000011.1"/>
</dbReference>
<evidence type="ECO:0000256" key="2">
    <source>
        <dbReference type="ARBA" id="ARBA00003444"/>
    </source>
</evidence>
<evidence type="ECO:0000313" key="12">
    <source>
        <dbReference type="EMBL" id="RKQ60953.1"/>
    </source>
</evidence>
<comment type="function">
    <text evidence="2">Decarboxylates L-threonine-O-3-phosphate to yield (R)-1-amino-2-propanol O-2-phosphate, the precursor for the linkage between the nucleotide loop and the corrin ring in cobalamin.</text>
</comment>
<dbReference type="PANTHER" id="PTHR42885:SF1">
    <property type="entry name" value="THREONINE-PHOSPHATE DECARBOXYLASE"/>
    <property type="match status" value="1"/>
</dbReference>
<evidence type="ECO:0000256" key="6">
    <source>
        <dbReference type="ARBA" id="ARBA00022573"/>
    </source>
</evidence>
<organism evidence="12 13">
    <name type="scientific">Vogesella indigofera</name>
    <name type="common">Pseudomonas indigofera</name>
    <dbReference type="NCBI Taxonomy" id="45465"/>
    <lineage>
        <taxon>Bacteria</taxon>
        <taxon>Pseudomonadati</taxon>
        <taxon>Pseudomonadota</taxon>
        <taxon>Betaproteobacteria</taxon>
        <taxon>Neisseriales</taxon>
        <taxon>Chromobacteriaceae</taxon>
        <taxon>Vogesella</taxon>
    </lineage>
</organism>
<evidence type="ECO:0000256" key="4">
    <source>
        <dbReference type="ARBA" id="ARBA00012285"/>
    </source>
</evidence>
<dbReference type="Gene3D" id="3.40.640.10">
    <property type="entry name" value="Type I PLP-dependent aspartate aminotransferase-like (Major domain)"/>
    <property type="match status" value="1"/>
</dbReference>
<evidence type="ECO:0000256" key="1">
    <source>
        <dbReference type="ARBA" id="ARBA00001933"/>
    </source>
</evidence>
<dbReference type="NCBIfam" id="TIGR01140">
    <property type="entry name" value="L_thr_O3P_dcar"/>
    <property type="match status" value="1"/>
</dbReference>
<evidence type="ECO:0000259" key="11">
    <source>
        <dbReference type="Pfam" id="PF00155"/>
    </source>
</evidence>
<evidence type="ECO:0000256" key="10">
    <source>
        <dbReference type="ARBA" id="ARBA00048531"/>
    </source>
</evidence>
<dbReference type="Pfam" id="PF00155">
    <property type="entry name" value="Aminotran_1_2"/>
    <property type="match status" value="1"/>
</dbReference>
<dbReference type="GO" id="GO:0009236">
    <property type="term" value="P:cobalamin biosynthetic process"/>
    <property type="evidence" value="ECO:0007669"/>
    <property type="project" value="UniProtKB-UniPathway"/>
</dbReference>
<comment type="cofactor">
    <cofactor evidence="1">
        <name>pyridoxal 5'-phosphate</name>
        <dbReference type="ChEBI" id="CHEBI:597326"/>
    </cofactor>
</comment>
<evidence type="ECO:0000256" key="8">
    <source>
        <dbReference type="ARBA" id="ARBA00023239"/>
    </source>
</evidence>
<accession>A0A495BLT5</accession>
<dbReference type="CDD" id="cd00609">
    <property type="entry name" value="AAT_like"/>
    <property type="match status" value="1"/>
</dbReference>
<keyword evidence="6" id="KW-0169">Cobalamin biosynthesis</keyword>
<dbReference type="UniPathway" id="UPA00148"/>
<dbReference type="GO" id="GO:0030170">
    <property type="term" value="F:pyridoxal phosphate binding"/>
    <property type="evidence" value="ECO:0007669"/>
    <property type="project" value="InterPro"/>
</dbReference>
<dbReference type="Gene3D" id="3.90.1150.10">
    <property type="entry name" value="Aspartate Aminotransferase, domain 1"/>
    <property type="match status" value="1"/>
</dbReference>
<dbReference type="InterPro" id="IPR015421">
    <property type="entry name" value="PyrdxlP-dep_Trfase_major"/>
</dbReference>
<reference evidence="12 13" key="1">
    <citation type="submission" date="2018-10" db="EMBL/GenBank/DDBJ databases">
        <title>Genomic Encyclopedia of Type Strains, Phase IV (KMG-IV): sequencing the most valuable type-strain genomes for metagenomic binning, comparative biology and taxonomic classification.</title>
        <authorList>
            <person name="Goeker M."/>
        </authorList>
    </citation>
    <scope>NUCLEOTIDE SEQUENCE [LARGE SCALE GENOMIC DNA]</scope>
    <source>
        <strain evidence="12 13">DSM 3303</strain>
    </source>
</reference>
<gene>
    <name evidence="12" type="ORF">C8E02_0718</name>
</gene>
<evidence type="ECO:0000313" key="13">
    <source>
        <dbReference type="Proteomes" id="UP000279384"/>
    </source>
</evidence>
<sequence>MNTLKPVHGGNLHAAIATYGGEPADWIDLSAALNPRPYPVPAFPSALWHTLPQPDAAFIAAACAYYGAAKLLPVAGSQAAIQALPRLRASGRVAVAHPSYGEHGWRWARHGHAVSRHAHADIGAQAGHVDVLILCNPDNPSGHAYPAASVLRWAEQQAARGGWLLVDEAFADVTPALSVTAHAGRLPGLIVLRSPGKFFGLAGLRLGFVAAEAAILQQLDEELGPWTIPGAVQHLATAALRDGAWQQQARADLAARRARLAALLAAQRLPHAGCDLFAGGEYAPAAALQRHLATQHIWCRLFTEPAPRFRLGLPADETHWQRLAAALASFRDKDTSA</sequence>
<evidence type="ECO:0000256" key="5">
    <source>
        <dbReference type="ARBA" id="ARBA00021531"/>
    </source>
</evidence>
<keyword evidence="8" id="KW-0456">Lyase</keyword>
<dbReference type="PANTHER" id="PTHR42885">
    <property type="entry name" value="HISTIDINOL-PHOSPHATE AMINOTRANSFERASE-RELATED"/>
    <property type="match status" value="1"/>
</dbReference>
<dbReference type="EC" id="4.1.1.81" evidence="4"/>
<dbReference type="AlphaFoldDB" id="A0A495BLT5"/>
<dbReference type="GO" id="GO:0048472">
    <property type="term" value="F:threonine-phosphate decarboxylase activity"/>
    <property type="evidence" value="ECO:0007669"/>
    <property type="project" value="UniProtKB-EC"/>
</dbReference>
<keyword evidence="7" id="KW-0663">Pyridoxal phosphate</keyword>
<evidence type="ECO:0000256" key="7">
    <source>
        <dbReference type="ARBA" id="ARBA00022898"/>
    </source>
</evidence>
<dbReference type="InterPro" id="IPR015424">
    <property type="entry name" value="PyrdxlP-dep_Trfase"/>
</dbReference>
<proteinExistence type="predicted"/>
<feature type="domain" description="Aminotransferase class I/classII large" evidence="11">
    <location>
        <begin position="55"/>
        <end position="316"/>
    </location>
</feature>